<dbReference type="AlphaFoldDB" id="A0A7K1SJG6"/>
<keyword evidence="2" id="KW-1185">Reference proteome</keyword>
<dbReference type="RefSeq" id="WP_157588667.1">
    <property type="nucleotide sequence ID" value="NZ_WPIN01000013.1"/>
</dbReference>
<evidence type="ECO:0000313" key="1">
    <source>
        <dbReference type="EMBL" id="MVM33957.1"/>
    </source>
</evidence>
<proteinExistence type="predicted"/>
<accession>A0A7K1SJG6</accession>
<dbReference type="InterPro" id="IPR029063">
    <property type="entry name" value="SAM-dependent_MTases_sf"/>
</dbReference>
<dbReference type="SUPFAM" id="SSF53335">
    <property type="entry name" value="S-adenosyl-L-methionine-dependent methyltransferases"/>
    <property type="match status" value="1"/>
</dbReference>
<organism evidence="1 2">
    <name type="scientific">Spirosoma arboris</name>
    <dbReference type="NCBI Taxonomy" id="2682092"/>
    <lineage>
        <taxon>Bacteria</taxon>
        <taxon>Pseudomonadati</taxon>
        <taxon>Bacteroidota</taxon>
        <taxon>Cytophagia</taxon>
        <taxon>Cytophagales</taxon>
        <taxon>Cytophagaceae</taxon>
        <taxon>Spirosoma</taxon>
    </lineage>
</organism>
<evidence type="ECO:0008006" key="3">
    <source>
        <dbReference type="Google" id="ProtNLM"/>
    </source>
</evidence>
<gene>
    <name evidence="1" type="ORF">GO755_28235</name>
</gene>
<dbReference type="Proteomes" id="UP000436006">
    <property type="component" value="Unassembled WGS sequence"/>
</dbReference>
<sequence>MIKQAREKLRDYKNVTLIEGLLTDLDPARKYGAATLLLVLHFLDDQGAKLNLLKAISQRLAPGAPFVMLDITSDKVHIKQNLGILILI</sequence>
<dbReference type="Gene3D" id="3.40.50.150">
    <property type="entry name" value="Vaccinia Virus protein VP39"/>
    <property type="match status" value="1"/>
</dbReference>
<dbReference type="EMBL" id="WPIN01000013">
    <property type="protein sequence ID" value="MVM33957.1"/>
    <property type="molecule type" value="Genomic_DNA"/>
</dbReference>
<name>A0A7K1SJG6_9BACT</name>
<reference evidence="1 2" key="1">
    <citation type="submission" date="2019-12" db="EMBL/GenBank/DDBJ databases">
        <title>Spirosoma sp. HMF4905 genome sequencing and assembly.</title>
        <authorList>
            <person name="Kang H."/>
            <person name="Cha I."/>
            <person name="Kim H."/>
            <person name="Joh K."/>
        </authorList>
    </citation>
    <scope>NUCLEOTIDE SEQUENCE [LARGE SCALE GENOMIC DNA]</scope>
    <source>
        <strain evidence="1 2">HMF4905</strain>
    </source>
</reference>
<protein>
    <recommendedName>
        <fullName evidence="3">O-methyltransferase domain-containing protein</fullName>
    </recommendedName>
</protein>
<evidence type="ECO:0000313" key="2">
    <source>
        <dbReference type="Proteomes" id="UP000436006"/>
    </source>
</evidence>
<comment type="caution">
    <text evidence="1">The sequence shown here is derived from an EMBL/GenBank/DDBJ whole genome shotgun (WGS) entry which is preliminary data.</text>
</comment>